<comment type="similarity">
    <text evidence="1">Belongs to the UPF0251 family.</text>
</comment>
<dbReference type="Pfam" id="PF02001">
    <property type="entry name" value="DUF134"/>
    <property type="match status" value="1"/>
</dbReference>
<dbReference type="AlphaFoldDB" id="A0A9D2T6C3"/>
<accession>A0A9D2T6C3</accession>
<dbReference type="Proteomes" id="UP000823883">
    <property type="component" value="Unassembled WGS sequence"/>
</dbReference>
<dbReference type="CDD" id="cd00851">
    <property type="entry name" value="MTH1175"/>
    <property type="match status" value="1"/>
</dbReference>
<name>A0A9D2T6C3_9FIRM</name>
<gene>
    <name evidence="3" type="ORF">IAA04_03120</name>
</gene>
<dbReference type="PANTHER" id="PTHR37478:SF2">
    <property type="entry name" value="UPF0251 PROTEIN TK0562"/>
    <property type="match status" value="1"/>
</dbReference>
<feature type="domain" description="Dinitrogenase iron-molybdenum cofactor biosynthesis" evidence="2">
    <location>
        <begin position="125"/>
        <end position="212"/>
    </location>
</feature>
<reference evidence="3" key="1">
    <citation type="journal article" date="2021" name="PeerJ">
        <title>Extensive microbial diversity within the chicken gut microbiome revealed by metagenomics and culture.</title>
        <authorList>
            <person name="Gilroy R."/>
            <person name="Ravi A."/>
            <person name="Getino M."/>
            <person name="Pursley I."/>
            <person name="Horton D.L."/>
            <person name="Alikhan N.F."/>
            <person name="Baker D."/>
            <person name="Gharbi K."/>
            <person name="Hall N."/>
            <person name="Watson M."/>
            <person name="Adriaenssens E.M."/>
            <person name="Foster-Nyarko E."/>
            <person name="Jarju S."/>
            <person name="Secka A."/>
            <person name="Antonio M."/>
            <person name="Oren A."/>
            <person name="Chaudhuri R.R."/>
            <person name="La Ragione R."/>
            <person name="Hildebrand F."/>
            <person name="Pallen M.J."/>
        </authorList>
    </citation>
    <scope>NUCLEOTIDE SEQUENCE</scope>
    <source>
        <strain evidence="3">CHK183-5548</strain>
    </source>
</reference>
<dbReference type="SUPFAM" id="SSF88659">
    <property type="entry name" value="Sigma3 and sigma4 domains of RNA polymerase sigma factors"/>
    <property type="match status" value="1"/>
</dbReference>
<dbReference type="SUPFAM" id="SSF53146">
    <property type="entry name" value="Nitrogenase accessory factor-like"/>
    <property type="match status" value="1"/>
</dbReference>
<dbReference type="InterPro" id="IPR003731">
    <property type="entry name" value="Di-Nase_FeMo-co_biosynth"/>
</dbReference>
<sequence length="278" mass="29478">MARPVKGRQVDRLPDYSRFCALSRSGEGHRIVMAVEEYETLRLIDYLELTQEDCARRMGVGRGTVQSLYTSARKKLARFLVEGAQLEIGGGEFVLRKADGEGESQQSFQAGKGDHRMKIAVTYENGEVFQHFGHTSQFKIYETEDGAVRSAEVVDTNGSGHGALAGFLADRGVEVLICGGIGMGAKNALAEAGIRLYPGASGDADRQVEAFLAGTLAYDPDTQCSHHDGHGEGNCKNHGDHSCGGHEGHSCGDHEGHGGHGCGGHGCGGRGEGGCGHH</sequence>
<proteinExistence type="inferred from homology"/>
<dbReference type="InterPro" id="IPR013324">
    <property type="entry name" value="RNA_pol_sigma_r3/r4-like"/>
</dbReference>
<dbReference type="Pfam" id="PF02579">
    <property type="entry name" value="Nitro_FeMo-Co"/>
    <property type="match status" value="1"/>
</dbReference>
<evidence type="ECO:0000313" key="3">
    <source>
        <dbReference type="EMBL" id="HJC47026.1"/>
    </source>
</evidence>
<organism evidence="3 4">
    <name type="scientific">Candidatus Lachnoclostridium pullistercoris</name>
    <dbReference type="NCBI Taxonomy" id="2838632"/>
    <lineage>
        <taxon>Bacteria</taxon>
        <taxon>Bacillati</taxon>
        <taxon>Bacillota</taxon>
        <taxon>Clostridia</taxon>
        <taxon>Lachnospirales</taxon>
        <taxon>Lachnospiraceae</taxon>
    </lineage>
</organism>
<dbReference type="InterPro" id="IPR002852">
    <property type="entry name" value="UPF0251"/>
</dbReference>
<reference evidence="3" key="2">
    <citation type="submission" date="2021-04" db="EMBL/GenBank/DDBJ databases">
        <authorList>
            <person name="Gilroy R."/>
        </authorList>
    </citation>
    <scope>NUCLEOTIDE SEQUENCE</scope>
    <source>
        <strain evidence="3">CHK183-5548</strain>
    </source>
</reference>
<evidence type="ECO:0000259" key="2">
    <source>
        <dbReference type="Pfam" id="PF02579"/>
    </source>
</evidence>
<dbReference type="Gene3D" id="3.30.420.130">
    <property type="entry name" value="Dinitrogenase iron-molybdenum cofactor biosynthesis domain"/>
    <property type="match status" value="1"/>
</dbReference>
<evidence type="ECO:0000256" key="1">
    <source>
        <dbReference type="ARBA" id="ARBA00009350"/>
    </source>
</evidence>
<evidence type="ECO:0000313" key="4">
    <source>
        <dbReference type="Proteomes" id="UP000823883"/>
    </source>
</evidence>
<dbReference type="Gene3D" id="1.10.10.10">
    <property type="entry name" value="Winged helix-like DNA-binding domain superfamily/Winged helix DNA-binding domain"/>
    <property type="match status" value="1"/>
</dbReference>
<dbReference type="InterPro" id="IPR036105">
    <property type="entry name" value="DiNase_FeMo-co_biosyn_sf"/>
</dbReference>
<comment type="caution">
    <text evidence="3">The sequence shown here is derived from an EMBL/GenBank/DDBJ whole genome shotgun (WGS) entry which is preliminary data.</text>
</comment>
<dbReference type="PANTHER" id="PTHR37478">
    <property type="match status" value="1"/>
</dbReference>
<dbReference type="EMBL" id="DWWL01000016">
    <property type="protein sequence ID" value="HJC47026.1"/>
    <property type="molecule type" value="Genomic_DNA"/>
</dbReference>
<dbReference type="InterPro" id="IPR033913">
    <property type="entry name" value="MTH1175_dom"/>
</dbReference>
<protein>
    <submittedName>
        <fullName evidence="3">DUF134 domain-containing protein</fullName>
    </submittedName>
</protein>
<dbReference type="InterPro" id="IPR036388">
    <property type="entry name" value="WH-like_DNA-bd_sf"/>
</dbReference>